<feature type="signal peptide" evidence="4">
    <location>
        <begin position="1"/>
        <end position="27"/>
    </location>
</feature>
<dbReference type="SUPFAM" id="SSF53955">
    <property type="entry name" value="Lysozyme-like"/>
    <property type="match status" value="1"/>
</dbReference>
<comment type="caution">
    <text evidence="6">The sequence shown here is derived from an EMBL/GenBank/DDBJ whole genome shotgun (WGS) entry which is preliminary data.</text>
</comment>
<dbReference type="PANTHER" id="PTHR44103:SF1">
    <property type="entry name" value="PROPROTEIN CONVERTASE P"/>
    <property type="match status" value="1"/>
</dbReference>
<evidence type="ECO:0000256" key="2">
    <source>
        <dbReference type="ARBA" id="ARBA00022729"/>
    </source>
</evidence>
<accession>A0ABW0A6U8</accession>
<protein>
    <submittedName>
        <fullName evidence="6">Transglycosylase family protein</fullName>
    </submittedName>
</protein>
<gene>
    <name evidence="6" type="ORF">ACFPP6_33185</name>
</gene>
<dbReference type="Pfam" id="PF13517">
    <property type="entry name" value="FG-GAP_3"/>
    <property type="match status" value="1"/>
</dbReference>
<evidence type="ECO:0000256" key="3">
    <source>
        <dbReference type="ARBA" id="ARBA00022801"/>
    </source>
</evidence>
<dbReference type="Gene3D" id="1.10.530.10">
    <property type="match status" value="1"/>
</dbReference>
<sequence length="397" mass="42098">MRALLAATGVAGVTALSLFASGPVAQAASVATWDKVAQCESSGNWHINTGNGFYGGLQFSQGTWSEFGGKKYAERADLATKEEQIRIGEKVLDKQGERAWPTCGPRNGLGKDHADPFPSKPLPADPGMTELVTGDFNRDAKKDLLAVQVSTGKLFLYPGTGKSGLDTFGTRVEIGSGGWNGMRNLTVGDFNGDGKDDLLAVKKETGELFLYPGTKAKGLDAFDDRIEIGSGAWNGMKHLAAADFNGDGKDDLIAVKADTGQMYLYPGTGKSGLDTLGKRVTWGTGDWNRMNKVISAGVFDQLGAPELIATDTKTGKLLLFQPDAKNHTFDAGSSIELGAGGWNGISDYAAGEFTHDGQTDLVAVDSDPHRTGKLYLYPNDGSNSAFKPRIEIGTSGW</sequence>
<keyword evidence="3" id="KW-0378">Hydrolase</keyword>
<dbReference type="Pfam" id="PF06737">
    <property type="entry name" value="Transglycosylas"/>
    <property type="match status" value="1"/>
</dbReference>
<dbReference type="Gene3D" id="2.115.10.10">
    <property type="entry name" value="Tachylectin 2"/>
    <property type="match status" value="1"/>
</dbReference>
<feature type="chain" id="PRO_5046556857" evidence="4">
    <location>
        <begin position="28"/>
        <end position="397"/>
    </location>
</feature>
<dbReference type="InterPro" id="IPR010618">
    <property type="entry name" value="RPF"/>
</dbReference>
<evidence type="ECO:0000313" key="7">
    <source>
        <dbReference type="Proteomes" id="UP001596222"/>
    </source>
</evidence>
<dbReference type="CDD" id="cd13925">
    <property type="entry name" value="RPF"/>
    <property type="match status" value="1"/>
</dbReference>
<organism evidence="6 7">
    <name type="scientific">Streptomyces aureoversilis</name>
    <dbReference type="NCBI Taxonomy" id="67277"/>
    <lineage>
        <taxon>Bacteria</taxon>
        <taxon>Bacillati</taxon>
        <taxon>Actinomycetota</taxon>
        <taxon>Actinomycetes</taxon>
        <taxon>Kitasatosporales</taxon>
        <taxon>Streptomycetaceae</taxon>
        <taxon>Streptomyces</taxon>
    </lineage>
</organism>
<keyword evidence="2 4" id="KW-0732">Signal</keyword>
<dbReference type="SUPFAM" id="SSF69318">
    <property type="entry name" value="Integrin alpha N-terminal domain"/>
    <property type="match status" value="1"/>
</dbReference>
<dbReference type="InterPro" id="IPR013517">
    <property type="entry name" value="FG-GAP"/>
</dbReference>
<evidence type="ECO:0000313" key="6">
    <source>
        <dbReference type="EMBL" id="MFC5149515.1"/>
    </source>
</evidence>
<dbReference type="PANTHER" id="PTHR44103">
    <property type="entry name" value="PROPROTEIN CONVERTASE P"/>
    <property type="match status" value="1"/>
</dbReference>
<feature type="domain" description="Resuscitation-promoting factor core lysozyme-like" evidence="5">
    <location>
        <begin position="28"/>
        <end position="103"/>
    </location>
</feature>
<dbReference type="Proteomes" id="UP001596222">
    <property type="component" value="Unassembled WGS sequence"/>
</dbReference>
<reference evidence="7" key="1">
    <citation type="journal article" date="2019" name="Int. J. Syst. Evol. Microbiol.">
        <title>The Global Catalogue of Microorganisms (GCM) 10K type strain sequencing project: providing services to taxonomists for standard genome sequencing and annotation.</title>
        <authorList>
            <consortium name="The Broad Institute Genomics Platform"/>
            <consortium name="The Broad Institute Genome Sequencing Center for Infectious Disease"/>
            <person name="Wu L."/>
            <person name="Ma J."/>
        </authorList>
    </citation>
    <scope>NUCLEOTIDE SEQUENCE [LARGE SCALE GENOMIC DNA]</scope>
    <source>
        <strain evidence="7">CGMCC 4.1641</strain>
    </source>
</reference>
<dbReference type="RefSeq" id="WP_382050210.1">
    <property type="nucleotide sequence ID" value="NZ_JBHSKJ010000028.1"/>
</dbReference>
<evidence type="ECO:0000256" key="1">
    <source>
        <dbReference type="ARBA" id="ARBA00010830"/>
    </source>
</evidence>
<dbReference type="EMBL" id="JBHSKJ010000028">
    <property type="protein sequence ID" value="MFC5149515.1"/>
    <property type="molecule type" value="Genomic_DNA"/>
</dbReference>
<proteinExistence type="inferred from homology"/>
<evidence type="ECO:0000256" key="4">
    <source>
        <dbReference type="SAM" id="SignalP"/>
    </source>
</evidence>
<evidence type="ECO:0000259" key="5">
    <source>
        <dbReference type="Pfam" id="PF06737"/>
    </source>
</evidence>
<dbReference type="InterPro" id="IPR028994">
    <property type="entry name" value="Integrin_alpha_N"/>
</dbReference>
<name>A0ABW0A6U8_9ACTN</name>
<dbReference type="InterPro" id="IPR023346">
    <property type="entry name" value="Lysozyme-like_dom_sf"/>
</dbReference>
<keyword evidence="7" id="KW-1185">Reference proteome</keyword>
<comment type="similarity">
    <text evidence="1">Belongs to the transglycosylase family. Rpf subfamily.</text>
</comment>